<dbReference type="InterPro" id="IPR027304">
    <property type="entry name" value="Trigger_fact/SurA_dom_sf"/>
</dbReference>
<dbReference type="Gene3D" id="3.10.50.40">
    <property type="match status" value="2"/>
</dbReference>
<dbReference type="EMBL" id="AYOZ01000004">
    <property type="protein sequence ID" value="ETI61753.1"/>
    <property type="molecule type" value="Genomic_DNA"/>
</dbReference>
<dbReference type="RefSeq" id="WP_024022978.1">
    <property type="nucleotide sequence ID" value="NZ_AYOZ01000004.1"/>
</dbReference>
<keyword evidence="3 7" id="KW-0574">Periplasm</keyword>
<dbReference type="InterPro" id="IPR015391">
    <property type="entry name" value="SurA_N"/>
</dbReference>
<dbReference type="GO" id="GO:0051082">
    <property type="term" value="F:unfolded protein binding"/>
    <property type="evidence" value="ECO:0007669"/>
    <property type="project" value="UniProtKB-UniRule"/>
</dbReference>
<dbReference type="InterPro" id="IPR000297">
    <property type="entry name" value="PPIase_PpiC"/>
</dbReference>
<dbReference type="STRING" id="1208321.D104_03855"/>
<evidence type="ECO:0000259" key="8">
    <source>
        <dbReference type="PROSITE" id="PS50198"/>
    </source>
</evidence>
<dbReference type="InterPro" id="IPR023058">
    <property type="entry name" value="PPIase_PpiC_CS"/>
</dbReference>
<dbReference type="InterPro" id="IPR050280">
    <property type="entry name" value="OMP_Chaperone_SurA"/>
</dbReference>
<dbReference type="HAMAP" id="MF_01183">
    <property type="entry name" value="Chaperone_SurA"/>
    <property type="match status" value="1"/>
</dbReference>
<dbReference type="GO" id="GO:0042277">
    <property type="term" value="F:peptide binding"/>
    <property type="evidence" value="ECO:0007669"/>
    <property type="project" value="InterPro"/>
</dbReference>
<evidence type="ECO:0000313" key="10">
    <source>
        <dbReference type="Proteomes" id="UP000018857"/>
    </source>
</evidence>
<feature type="signal peptide" evidence="7">
    <location>
        <begin position="1"/>
        <end position="22"/>
    </location>
</feature>
<dbReference type="PROSITE" id="PS01096">
    <property type="entry name" value="PPIC_PPIASE_1"/>
    <property type="match status" value="1"/>
</dbReference>
<evidence type="ECO:0000256" key="1">
    <source>
        <dbReference type="ARBA" id="ARBA00022729"/>
    </source>
</evidence>
<dbReference type="InterPro" id="IPR046357">
    <property type="entry name" value="PPIase_dom_sf"/>
</dbReference>
<dbReference type="GO" id="GO:0003755">
    <property type="term" value="F:peptidyl-prolyl cis-trans isomerase activity"/>
    <property type="evidence" value="ECO:0007669"/>
    <property type="project" value="UniProtKB-UniRule"/>
</dbReference>
<dbReference type="GO" id="GO:0006457">
    <property type="term" value="P:protein folding"/>
    <property type="evidence" value="ECO:0007669"/>
    <property type="project" value="UniProtKB-UniRule"/>
</dbReference>
<dbReference type="Gene3D" id="1.10.4030.10">
    <property type="entry name" value="Porin chaperone SurA, peptide-binding domain"/>
    <property type="match status" value="1"/>
</dbReference>
<feature type="domain" description="PpiC" evidence="8">
    <location>
        <begin position="272"/>
        <end position="371"/>
    </location>
</feature>
<evidence type="ECO:0000256" key="2">
    <source>
        <dbReference type="ARBA" id="ARBA00022737"/>
    </source>
</evidence>
<sequence length="416" mass="46971" precursor="true">MKLFSFFSLILFALIPLQTLHAEPIKIDGISAIVDSKPILESDIQNRFQIVKERVPGGVMTDNIHRQIQNQMIDEALQMNYARKVGMRAPSSDVDNAILGVAKNMNLDLQGLKNVLSSKGINYARYREQIEQEILINNIKREIVKKRIVISEQEIDDYLSSATSITKEKDQVHLRHLLIRASNLEQAKSKMSAIAQNIHTEDDFVQQAIENSDGQFAIEGGDLGWRPLNQLPPLFVRAIDAEKGPLIGPLQSNAGFHLLWIIEKRSPDVTLQQQTKTRHILVRANEIRDMAQTEVLANDLYRKLTSGADFAQVAKEQSEDQGSTLQGGDLGWVTPGTMVPEFEDMMNKTNIGDISKPFRTQFGWHILQVEGRREADISDKVKRSNAERALTAQKQDIILGNWLDELRADAFIDIKK</sequence>
<proteinExistence type="inferred from homology"/>
<dbReference type="PANTHER" id="PTHR47637">
    <property type="entry name" value="CHAPERONE SURA"/>
    <property type="match status" value="1"/>
</dbReference>
<evidence type="ECO:0000256" key="7">
    <source>
        <dbReference type="HAMAP-Rule" id="MF_01183"/>
    </source>
</evidence>
<comment type="function">
    <text evidence="7">Chaperone involved in the correct folding and assembly of outer membrane proteins. Recognizes specific patterns of aromatic residues and the orientation of their side chains, which are found more frequently in integral outer membrane proteins. May act in both early periplasmic and late outer membrane-associated steps of protein maturation.</text>
</comment>
<evidence type="ECO:0000256" key="4">
    <source>
        <dbReference type="ARBA" id="ARBA00023110"/>
    </source>
</evidence>
<evidence type="ECO:0000256" key="3">
    <source>
        <dbReference type="ARBA" id="ARBA00022764"/>
    </source>
</evidence>
<keyword evidence="2 7" id="KW-0677">Repeat</keyword>
<dbReference type="SUPFAM" id="SSF109998">
    <property type="entry name" value="Triger factor/SurA peptide-binding domain-like"/>
    <property type="match status" value="1"/>
</dbReference>
<dbReference type="GO" id="GO:0043165">
    <property type="term" value="P:Gram-negative-bacterium-type cell outer membrane assembly"/>
    <property type="evidence" value="ECO:0007669"/>
    <property type="project" value="InterPro"/>
</dbReference>
<dbReference type="Proteomes" id="UP000018857">
    <property type="component" value="Unassembled WGS sequence"/>
</dbReference>
<dbReference type="InterPro" id="IPR023034">
    <property type="entry name" value="PPIase_SurA"/>
</dbReference>
<feature type="domain" description="PpiC" evidence="8">
    <location>
        <begin position="169"/>
        <end position="263"/>
    </location>
</feature>
<dbReference type="PANTHER" id="PTHR47637:SF1">
    <property type="entry name" value="CHAPERONE SURA"/>
    <property type="match status" value="1"/>
</dbReference>
<dbReference type="PROSITE" id="PS50198">
    <property type="entry name" value="PPIC_PPIASE_2"/>
    <property type="match status" value="2"/>
</dbReference>
<dbReference type="SUPFAM" id="SSF54534">
    <property type="entry name" value="FKBP-like"/>
    <property type="match status" value="2"/>
</dbReference>
<comment type="catalytic activity">
    <reaction evidence="7">
        <text>[protein]-peptidylproline (omega=180) = [protein]-peptidylproline (omega=0)</text>
        <dbReference type="Rhea" id="RHEA:16237"/>
        <dbReference type="Rhea" id="RHEA-COMP:10747"/>
        <dbReference type="Rhea" id="RHEA-COMP:10748"/>
        <dbReference type="ChEBI" id="CHEBI:83833"/>
        <dbReference type="ChEBI" id="CHEBI:83834"/>
        <dbReference type="EC" id="5.2.1.8"/>
    </reaction>
</comment>
<keyword evidence="1 7" id="KW-0732">Signal</keyword>
<dbReference type="Pfam" id="PF09312">
    <property type="entry name" value="SurA_N"/>
    <property type="match status" value="1"/>
</dbReference>
<organism evidence="9 10">
    <name type="scientific">Marinomonas profundimaris</name>
    <dbReference type="NCBI Taxonomy" id="1208321"/>
    <lineage>
        <taxon>Bacteria</taxon>
        <taxon>Pseudomonadati</taxon>
        <taxon>Pseudomonadota</taxon>
        <taxon>Gammaproteobacteria</taxon>
        <taxon>Oceanospirillales</taxon>
        <taxon>Oceanospirillaceae</taxon>
        <taxon>Marinomonas</taxon>
    </lineage>
</organism>
<keyword evidence="6 7" id="KW-0413">Isomerase</keyword>
<evidence type="ECO:0000313" key="9">
    <source>
        <dbReference type="EMBL" id="ETI61753.1"/>
    </source>
</evidence>
<dbReference type="EC" id="5.2.1.8" evidence="7"/>
<comment type="subcellular location">
    <subcellularLocation>
        <location evidence="7">Periplasm</location>
    </subcellularLocation>
    <text evidence="7">Is capable of associating with the outer membrane.</text>
</comment>
<protein>
    <recommendedName>
        <fullName evidence="7">Chaperone SurA</fullName>
    </recommendedName>
    <alternativeName>
        <fullName evidence="7">Peptidyl-prolyl cis-trans isomerase SurA</fullName>
        <shortName evidence="7">PPIase SurA</shortName>
        <ecNumber evidence="7">5.2.1.8</ecNumber>
    </alternativeName>
    <alternativeName>
        <fullName evidence="7">Rotamase SurA</fullName>
    </alternativeName>
</protein>
<dbReference type="eggNOG" id="COG0760">
    <property type="taxonomic scope" value="Bacteria"/>
</dbReference>
<keyword evidence="4 7" id="KW-0697">Rotamase</keyword>
<evidence type="ECO:0000256" key="5">
    <source>
        <dbReference type="ARBA" id="ARBA00023186"/>
    </source>
</evidence>
<keyword evidence="5 7" id="KW-0143">Chaperone</keyword>
<dbReference type="AlphaFoldDB" id="W1S3Q5"/>
<reference evidence="9 10" key="1">
    <citation type="journal article" date="2014" name="Genome Announc.">
        <title>Draft Genome Sequence of Marinomonas sp. Strain D104, a Polycyclic Aromatic Hydrocarbon-Degrading Bacterium from the Deep-Sea Sediment of the Arctic Ocean.</title>
        <authorList>
            <person name="Dong C."/>
            <person name="Bai X."/>
            <person name="Lai Q."/>
            <person name="Xie Y."/>
            <person name="Chen X."/>
            <person name="Shao Z."/>
        </authorList>
    </citation>
    <scope>NUCLEOTIDE SEQUENCE [LARGE SCALE GENOMIC DNA]</scope>
    <source>
        <strain evidence="9 10">D104</strain>
    </source>
</reference>
<comment type="caution">
    <text evidence="9">The sequence shown here is derived from an EMBL/GenBank/DDBJ whole genome shotgun (WGS) entry which is preliminary data.</text>
</comment>
<dbReference type="GO" id="GO:0030288">
    <property type="term" value="C:outer membrane-bounded periplasmic space"/>
    <property type="evidence" value="ECO:0007669"/>
    <property type="project" value="InterPro"/>
</dbReference>
<dbReference type="OrthoDB" id="14196at2"/>
<dbReference type="PATRIC" id="fig|1208321.3.peg.767"/>
<keyword evidence="10" id="KW-1185">Reference proteome</keyword>
<dbReference type="GO" id="GO:0050821">
    <property type="term" value="P:protein stabilization"/>
    <property type="evidence" value="ECO:0007669"/>
    <property type="project" value="InterPro"/>
</dbReference>
<comment type="domain">
    <text evidence="7">The PPIase activity resides only in the second parvulin domain. The N-terminal region and the C-terminal tail are necessary and sufficient for the chaperone activity of SurA. The PPIase activity is dispensable for SurA to function as a chaperone. The N-terminal region and the C-terminal tail are also required for porin recognition.</text>
</comment>
<accession>W1S3Q5</accession>
<evidence type="ECO:0000256" key="6">
    <source>
        <dbReference type="ARBA" id="ARBA00023235"/>
    </source>
</evidence>
<name>W1S3Q5_9GAMM</name>
<feature type="chain" id="PRO_5009023890" description="Chaperone SurA" evidence="7">
    <location>
        <begin position="23"/>
        <end position="416"/>
    </location>
</feature>
<gene>
    <name evidence="7" type="primary">surA</name>
    <name evidence="9" type="ORF">D104_03855</name>
</gene>
<dbReference type="Pfam" id="PF13616">
    <property type="entry name" value="Rotamase_3"/>
    <property type="match status" value="2"/>
</dbReference>